<proteinExistence type="predicted"/>
<feature type="transmembrane region" description="Helical" evidence="1">
    <location>
        <begin position="142"/>
        <end position="158"/>
    </location>
</feature>
<keyword evidence="1" id="KW-0472">Membrane</keyword>
<gene>
    <name evidence="4" type="ORF">ABDJ85_16745</name>
</gene>
<evidence type="ECO:0000256" key="2">
    <source>
        <dbReference type="SAM" id="SignalP"/>
    </source>
</evidence>
<organism evidence="4 5">
    <name type="scientific">Roseateles paludis</name>
    <dbReference type="NCBI Taxonomy" id="3145238"/>
    <lineage>
        <taxon>Bacteria</taxon>
        <taxon>Pseudomonadati</taxon>
        <taxon>Pseudomonadota</taxon>
        <taxon>Betaproteobacteria</taxon>
        <taxon>Burkholderiales</taxon>
        <taxon>Sphaerotilaceae</taxon>
        <taxon>Roseateles</taxon>
    </lineage>
</organism>
<dbReference type="NCBIfam" id="TIGR02595">
    <property type="entry name" value="PEP_CTERM"/>
    <property type="match status" value="1"/>
</dbReference>
<comment type="caution">
    <text evidence="4">The sequence shown here is derived from an EMBL/GenBank/DDBJ whole genome shotgun (WGS) entry which is preliminary data.</text>
</comment>
<sequence length="164" mass="16768">MSSTLQRLAVTAALVAAPAAFATSFITSVPSGGSIDASGPTWAVLSHAPVAKGPFGDTWALHFDTAVSFAAEASSIKVSGFSAGLYGSDWSPIAMLPVDEWTPLALASGDYFISVTGTAVKSVLASSYTVSVSAVPVPEPETYALFAAGLGIVGFVASRRRRDH</sequence>
<accession>A0ABV0G5X4</accession>
<dbReference type="EMBL" id="JBDPZD010000005">
    <property type="protein sequence ID" value="MEO3693121.1"/>
    <property type="molecule type" value="Genomic_DNA"/>
</dbReference>
<keyword evidence="2" id="KW-0732">Signal</keyword>
<evidence type="ECO:0000259" key="3">
    <source>
        <dbReference type="Pfam" id="PF07589"/>
    </source>
</evidence>
<feature type="signal peptide" evidence="2">
    <location>
        <begin position="1"/>
        <end position="22"/>
    </location>
</feature>
<reference evidence="4 5" key="1">
    <citation type="submission" date="2024-05" db="EMBL/GenBank/DDBJ databases">
        <title>Roseateles sp. DJS-2-20 16S ribosomal RNA gene Genome sequencing and assembly.</title>
        <authorList>
            <person name="Woo H."/>
        </authorList>
    </citation>
    <scope>NUCLEOTIDE SEQUENCE [LARGE SCALE GENOMIC DNA]</scope>
    <source>
        <strain evidence="4 5">DJS-2-20</strain>
    </source>
</reference>
<dbReference type="Pfam" id="PF07589">
    <property type="entry name" value="PEP-CTERM"/>
    <property type="match status" value="1"/>
</dbReference>
<dbReference type="InterPro" id="IPR013424">
    <property type="entry name" value="Ice-binding_C"/>
</dbReference>
<name>A0ABV0G5X4_9BURK</name>
<feature type="domain" description="Ice-binding protein C-terminal" evidence="3">
    <location>
        <begin position="136"/>
        <end position="161"/>
    </location>
</feature>
<dbReference type="NCBIfam" id="NF038126">
    <property type="entry name" value="PEP_CTERM_FxDxF"/>
    <property type="match status" value="1"/>
</dbReference>
<evidence type="ECO:0000313" key="5">
    <source>
        <dbReference type="Proteomes" id="UP001495147"/>
    </source>
</evidence>
<evidence type="ECO:0000313" key="4">
    <source>
        <dbReference type="EMBL" id="MEO3693121.1"/>
    </source>
</evidence>
<dbReference type="Proteomes" id="UP001495147">
    <property type="component" value="Unassembled WGS sequence"/>
</dbReference>
<evidence type="ECO:0000256" key="1">
    <source>
        <dbReference type="SAM" id="Phobius"/>
    </source>
</evidence>
<keyword evidence="5" id="KW-1185">Reference proteome</keyword>
<protein>
    <submittedName>
        <fullName evidence="4">FxDxF family PEP-CTERM protein</fullName>
    </submittedName>
</protein>
<keyword evidence="1" id="KW-0812">Transmembrane</keyword>
<keyword evidence="1" id="KW-1133">Transmembrane helix</keyword>
<feature type="chain" id="PRO_5046946574" evidence="2">
    <location>
        <begin position="23"/>
        <end position="164"/>
    </location>
</feature>